<feature type="compositionally biased region" description="Polar residues" evidence="1">
    <location>
        <begin position="49"/>
        <end position="61"/>
    </location>
</feature>
<feature type="region of interest" description="Disordered" evidence="1">
    <location>
        <begin position="121"/>
        <end position="190"/>
    </location>
</feature>
<proteinExistence type="predicted"/>
<evidence type="ECO:0000256" key="1">
    <source>
        <dbReference type="SAM" id="MobiDB-lite"/>
    </source>
</evidence>
<feature type="compositionally biased region" description="Basic and acidic residues" evidence="1">
    <location>
        <begin position="454"/>
        <end position="463"/>
    </location>
</feature>
<feature type="region of interest" description="Disordered" evidence="1">
    <location>
        <begin position="268"/>
        <end position="337"/>
    </location>
</feature>
<evidence type="ECO:0000313" key="4">
    <source>
        <dbReference type="Proteomes" id="UP000030653"/>
    </source>
</evidence>
<evidence type="ECO:0000259" key="2">
    <source>
        <dbReference type="SMART" id="SM01327"/>
    </source>
</evidence>
<dbReference type="GO" id="GO:0010971">
    <property type="term" value="P:positive regulation of G2/M transition of mitotic cell cycle"/>
    <property type="evidence" value="ECO:0007669"/>
    <property type="project" value="TreeGrafter"/>
</dbReference>
<dbReference type="Proteomes" id="UP000030653">
    <property type="component" value="Unassembled WGS sequence"/>
</dbReference>
<feature type="compositionally biased region" description="Basic and acidic residues" evidence="1">
    <location>
        <begin position="822"/>
        <end position="833"/>
    </location>
</feature>
<dbReference type="AlphaFoldDB" id="M5G5J1"/>
<dbReference type="PANTHER" id="PTHR28089:SF1">
    <property type="entry name" value="PROTEIN ZDS1-RELATED"/>
    <property type="match status" value="1"/>
</dbReference>
<organism evidence="3 4">
    <name type="scientific">Dacryopinax primogenitus (strain DJM 731)</name>
    <name type="common">Brown rot fungus</name>
    <dbReference type="NCBI Taxonomy" id="1858805"/>
    <lineage>
        <taxon>Eukaryota</taxon>
        <taxon>Fungi</taxon>
        <taxon>Dikarya</taxon>
        <taxon>Basidiomycota</taxon>
        <taxon>Agaricomycotina</taxon>
        <taxon>Dacrymycetes</taxon>
        <taxon>Dacrymycetales</taxon>
        <taxon>Dacrymycetaceae</taxon>
        <taxon>Dacryopinax</taxon>
    </lineage>
</organism>
<feature type="compositionally biased region" description="Polar residues" evidence="1">
    <location>
        <begin position="419"/>
        <end position="438"/>
    </location>
</feature>
<protein>
    <recommendedName>
        <fullName evidence="2">Protein Zds1 C-terminal domain-containing protein</fullName>
    </recommendedName>
</protein>
<name>M5G5J1_DACPD</name>
<dbReference type="EMBL" id="JH795859">
    <property type="protein sequence ID" value="EJU03490.1"/>
    <property type="molecule type" value="Genomic_DNA"/>
</dbReference>
<gene>
    <name evidence="3" type="ORF">DACRYDRAFT_99140</name>
</gene>
<dbReference type="RefSeq" id="XP_040630384.1">
    <property type="nucleotide sequence ID" value="XM_040777567.1"/>
</dbReference>
<keyword evidence="4" id="KW-1185">Reference proteome</keyword>
<feature type="region of interest" description="Disordered" evidence="1">
    <location>
        <begin position="1"/>
        <end position="65"/>
    </location>
</feature>
<sequence>MSASTLPASNMPSPSQIQREYSNLREIRRRSVSTEKGSLMVDPDLPELSPTSTSPIGQQGYWSEPTVPEVFSPVSEEAKVAEEAMDDPTNLFWVPAHLHPELAPGEFRAFLKAHTRSLPQNDIPASPLSPSTHSQTTVAGSGLGRKKSMLSRQYQPKENDGVENEPVPLPSRMASGRRNRNSIFRENDGPQLTIDDLQKLEELAEEASKSDDPSKLRSVLRRSLSLNVAPAFLDTVDDIAELDEADAPIIVPRPGQTLRRAARTKIRKANLPGDGGGHRFPATRKTRRTSAGRSTEDATSERPISYSDETAIFDSYGAASPDISDEGHGDFESNPPSELDHEVQVIATPALPIEVQPPTPPQPQEARAPALVHPTPQRHLAIPSPISVATQPARTPSPVSPHHPSASPPESPKSAVEPTSPTASLATSQETSSTTIHVPSTPTASTSTTTLVHPAHEKHEPHPHAAGRSAPAASPTKPAFHVTPPTKEKKGGLFSKKKDNHKLSKSKQSDNASVKSSVSEREKEKEKEGFFGSLFGGKKKAEESPHAGGLFSGGGAGQAAAAKLLGASKSGKDMHRPTSPGPGGLNNFSRYPIHVERAVYRLSHIKLASPRRPLYEQVLISNLMFWYLGIINRPAGEDPPPKKAKEEKEEAPPTPEHRPQSAGTPGKEPSERDSLLKRGNSFGRQSSPPHPIPHSPPHAATLRSSSPPPPVANHAPPKAAGSLNHNQRSAEMPIRSPQYEVQHRMIAQGQAAPGHEGMSRPGMPNGQHPGQSRQPQPGQPGAHSGMPGGSAGRPRTGSPPPGAMNPFTESHPQFAQGAESRPPMEGRAPREGRGTTPETRVLSPRGPESLGRGPPPQGANLPNGQAPAGPIPPGAHPSLVPQNPAVVMRRDELVLHLQPHRPTMAALSERNRHLASVQVPAVLASQCHLDRIAVPALALVASSLVRYSALHLAPDFLVRLDLADLLRCRHPPVGTYRLEPCLLNKHG</sequence>
<feature type="compositionally biased region" description="Low complexity" evidence="1">
    <location>
        <begin position="558"/>
        <end position="569"/>
    </location>
</feature>
<dbReference type="SMART" id="SM01327">
    <property type="entry name" value="Zds_C"/>
    <property type="match status" value="1"/>
</dbReference>
<accession>M5G5J1</accession>
<feature type="compositionally biased region" description="Polar residues" evidence="1">
    <location>
        <begin position="1"/>
        <end position="21"/>
    </location>
</feature>
<feature type="compositionally biased region" description="Low complexity" evidence="1">
    <location>
        <begin position="439"/>
        <end position="450"/>
    </location>
</feature>
<feature type="domain" description="Protein Zds1 C-terminal" evidence="2">
    <location>
        <begin position="580"/>
        <end position="632"/>
    </location>
</feature>
<dbReference type="PANTHER" id="PTHR28089">
    <property type="entry name" value="PROTEIN ZDS1-RELATED"/>
    <property type="match status" value="1"/>
</dbReference>
<dbReference type="InterPro" id="IPR040206">
    <property type="entry name" value="Zds1/2"/>
</dbReference>
<evidence type="ECO:0000313" key="3">
    <source>
        <dbReference type="EMBL" id="EJU03490.1"/>
    </source>
</evidence>
<feature type="compositionally biased region" description="Pro residues" evidence="1">
    <location>
        <begin position="398"/>
        <end position="411"/>
    </location>
</feature>
<feature type="compositionally biased region" description="Basic and acidic residues" evidence="1">
    <location>
        <begin position="635"/>
        <end position="659"/>
    </location>
</feature>
<dbReference type="OMA" id="PAHEKHE"/>
<feature type="compositionally biased region" description="Basic residues" evidence="1">
    <location>
        <begin position="281"/>
        <end position="290"/>
    </location>
</feature>
<feature type="compositionally biased region" description="Polar residues" evidence="1">
    <location>
        <begin position="128"/>
        <end position="139"/>
    </location>
</feature>
<feature type="compositionally biased region" description="Basic and acidic residues" evidence="1">
    <location>
        <begin position="518"/>
        <end position="529"/>
    </location>
</feature>
<dbReference type="InterPro" id="IPR013941">
    <property type="entry name" value="ZDS1_C"/>
</dbReference>
<dbReference type="STRING" id="1858805.M5G5J1"/>
<dbReference type="GeneID" id="63692629"/>
<dbReference type="GO" id="GO:0030010">
    <property type="term" value="P:establishment of cell polarity"/>
    <property type="evidence" value="ECO:0007669"/>
    <property type="project" value="TreeGrafter"/>
</dbReference>
<dbReference type="OrthoDB" id="5589766at2759"/>
<feature type="region of interest" description="Disordered" evidence="1">
    <location>
        <begin position="634"/>
        <end position="881"/>
    </location>
</feature>
<dbReference type="GO" id="GO:0005737">
    <property type="term" value="C:cytoplasm"/>
    <property type="evidence" value="ECO:0007669"/>
    <property type="project" value="TreeGrafter"/>
</dbReference>
<dbReference type="HOGENOM" id="CLU_319117_0_0_1"/>
<reference evidence="3 4" key="1">
    <citation type="journal article" date="2012" name="Science">
        <title>The Paleozoic origin of enzymatic lignin decomposition reconstructed from 31 fungal genomes.</title>
        <authorList>
            <person name="Floudas D."/>
            <person name="Binder M."/>
            <person name="Riley R."/>
            <person name="Barry K."/>
            <person name="Blanchette R.A."/>
            <person name="Henrissat B."/>
            <person name="Martinez A.T."/>
            <person name="Otillar R."/>
            <person name="Spatafora J.W."/>
            <person name="Yadav J.S."/>
            <person name="Aerts A."/>
            <person name="Benoit I."/>
            <person name="Boyd A."/>
            <person name="Carlson A."/>
            <person name="Copeland A."/>
            <person name="Coutinho P.M."/>
            <person name="de Vries R.P."/>
            <person name="Ferreira P."/>
            <person name="Findley K."/>
            <person name="Foster B."/>
            <person name="Gaskell J."/>
            <person name="Glotzer D."/>
            <person name="Gorecki P."/>
            <person name="Heitman J."/>
            <person name="Hesse C."/>
            <person name="Hori C."/>
            <person name="Igarashi K."/>
            <person name="Jurgens J.A."/>
            <person name="Kallen N."/>
            <person name="Kersten P."/>
            <person name="Kohler A."/>
            <person name="Kuees U."/>
            <person name="Kumar T.K.A."/>
            <person name="Kuo A."/>
            <person name="LaButti K."/>
            <person name="Larrondo L.F."/>
            <person name="Lindquist E."/>
            <person name="Ling A."/>
            <person name="Lombard V."/>
            <person name="Lucas S."/>
            <person name="Lundell T."/>
            <person name="Martin R."/>
            <person name="McLaughlin D.J."/>
            <person name="Morgenstern I."/>
            <person name="Morin E."/>
            <person name="Murat C."/>
            <person name="Nagy L.G."/>
            <person name="Nolan M."/>
            <person name="Ohm R.A."/>
            <person name="Patyshakuliyeva A."/>
            <person name="Rokas A."/>
            <person name="Ruiz-Duenas F.J."/>
            <person name="Sabat G."/>
            <person name="Salamov A."/>
            <person name="Samejima M."/>
            <person name="Schmutz J."/>
            <person name="Slot J.C."/>
            <person name="St John F."/>
            <person name="Stenlid J."/>
            <person name="Sun H."/>
            <person name="Sun S."/>
            <person name="Syed K."/>
            <person name="Tsang A."/>
            <person name="Wiebenga A."/>
            <person name="Young D."/>
            <person name="Pisabarro A."/>
            <person name="Eastwood D.C."/>
            <person name="Martin F."/>
            <person name="Cullen D."/>
            <person name="Grigoriev I.V."/>
            <person name="Hibbett D.S."/>
        </authorList>
    </citation>
    <scope>NUCLEOTIDE SEQUENCE [LARGE SCALE GENOMIC DNA]</scope>
    <source>
        <strain evidence="3 4">DJM-731 SS1</strain>
    </source>
</reference>
<feature type="region of interest" description="Disordered" evidence="1">
    <location>
        <begin position="353"/>
        <end position="587"/>
    </location>
</feature>
<dbReference type="Pfam" id="PF08632">
    <property type="entry name" value="Zds_C"/>
    <property type="match status" value="1"/>
</dbReference>
<feature type="compositionally biased region" description="Low complexity" evidence="1">
    <location>
        <begin position="766"/>
        <end position="781"/>
    </location>
</feature>